<comment type="caution">
    <text evidence="7">The sequence shown here is derived from an EMBL/GenBank/DDBJ whole genome shotgun (WGS) entry which is preliminary data.</text>
</comment>
<feature type="active site" description="Proton donor/acceptor" evidence="5">
    <location>
        <position position="84"/>
    </location>
</feature>
<dbReference type="CDD" id="cd07067">
    <property type="entry name" value="HP_PGM_like"/>
    <property type="match status" value="1"/>
</dbReference>
<proteinExistence type="inferred from homology"/>
<sequence>MAFLILVRHGVTDWNVNGRWHGLTNIPLNEEGRKQAKEAAVALQGIKIDAAYTSVLDRVTQTFDEIAKELSLTIPLIKDPALNERDYGIYTGKNKWEVEKEVGPEEFNSIRRKWDKLIPGGESLKQVYGRVIPFFREKILEDLKSGKNVLIVSSGNSLRALIKYLKNISDEDISKLELNFGEIHIFEFDKDGNITGSQTKNSGLYKGKI</sequence>
<dbReference type="AlphaFoldDB" id="A0A0G0QYD4"/>
<feature type="binding site" evidence="6">
    <location>
        <begin position="8"/>
        <end position="15"/>
    </location>
    <ligand>
        <name>substrate</name>
    </ligand>
</feature>
<evidence type="ECO:0000313" key="8">
    <source>
        <dbReference type="Proteomes" id="UP000034881"/>
    </source>
</evidence>
<feature type="binding site" evidence="6">
    <location>
        <position position="58"/>
    </location>
    <ligand>
        <name>substrate</name>
    </ligand>
</feature>
<evidence type="ECO:0000256" key="6">
    <source>
        <dbReference type="PIRSR" id="PIRSR613078-2"/>
    </source>
</evidence>
<name>A0A0G0QYD4_9BACT</name>
<comment type="similarity">
    <text evidence="1">Belongs to the phosphoglycerate mutase family. BPG-dependent PGAM subfamily.</text>
</comment>
<dbReference type="SUPFAM" id="SSF53254">
    <property type="entry name" value="Phosphoglycerate mutase-like"/>
    <property type="match status" value="1"/>
</dbReference>
<evidence type="ECO:0000256" key="1">
    <source>
        <dbReference type="ARBA" id="ARBA00006717"/>
    </source>
</evidence>
<dbReference type="Pfam" id="PF00300">
    <property type="entry name" value="His_Phos_1"/>
    <property type="match status" value="1"/>
</dbReference>
<feature type="binding site" evidence="6">
    <location>
        <begin position="155"/>
        <end position="156"/>
    </location>
    <ligand>
        <name>substrate</name>
    </ligand>
</feature>
<dbReference type="PANTHER" id="PTHR11931">
    <property type="entry name" value="PHOSPHOGLYCERATE MUTASE"/>
    <property type="match status" value="1"/>
</dbReference>
<accession>A0A0G0QYD4</accession>
<dbReference type="GO" id="GO:0006096">
    <property type="term" value="P:glycolytic process"/>
    <property type="evidence" value="ECO:0007669"/>
    <property type="project" value="UniProtKB-KW"/>
</dbReference>
<dbReference type="Gene3D" id="3.40.50.1240">
    <property type="entry name" value="Phosphoglycerate mutase-like"/>
    <property type="match status" value="1"/>
</dbReference>
<dbReference type="EMBL" id="LBYB01000002">
    <property type="protein sequence ID" value="KKR42461.1"/>
    <property type="molecule type" value="Genomic_DNA"/>
</dbReference>
<evidence type="ECO:0000256" key="2">
    <source>
        <dbReference type="ARBA" id="ARBA00012028"/>
    </source>
</evidence>
<evidence type="ECO:0000313" key="7">
    <source>
        <dbReference type="EMBL" id="KKR42461.1"/>
    </source>
</evidence>
<protein>
    <recommendedName>
        <fullName evidence="2">phosphoglycerate mutase (2,3-diphosphoglycerate-dependent)</fullName>
        <ecNumber evidence="2">5.4.2.11</ecNumber>
    </recommendedName>
</protein>
<feature type="binding site" evidence="6">
    <location>
        <begin position="84"/>
        <end position="87"/>
    </location>
    <ligand>
        <name>substrate</name>
    </ligand>
</feature>
<dbReference type="InterPro" id="IPR005952">
    <property type="entry name" value="Phosphogly_mut1"/>
</dbReference>
<dbReference type="InterPro" id="IPR029033">
    <property type="entry name" value="His_PPase_superfam"/>
</dbReference>
<evidence type="ECO:0000256" key="5">
    <source>
        <dbReference type="PIRSR" id="PIRSR613078-1"/>
    </source>
</evidence>
<organism evidence="7 8">
    <name type="scientific">Candidatus Daviesbacteria bacterium GW2011_GWC2_40_12</name>
    <dbReference type="NCBI Taxonomy" id="1618431"/>
    <lineage>
        <taxon>Bacteria</taxon>
        <taxon>Candidatus Daviesiibacteriota</taxon>
    </lineage>
</organism>
<dbReference type="PATRIC" id="fig|1618431.3.peg.436"/>
<feature type="binding site" evidence="6">
    <location>
        <position position="95"/>
    </location>
    <ligand>
        <name>substrate</name>
    </ligand>
</feature>
<dbReference type="PIRSF" id="PIRSF000709">
    <property type="entry name" value="6PFK_2-Ptase"/>
    <property type="match status" value="1"/>
</dbReference>
<dbReference type="Proteomes" id="UP000034881">
    <property type="component" value="Unassembled WGS sequence"/>
</dbReference>
<dbReference type="SMART" id="SM00855">
    <property type="entry name" value="PGAM"/>
    <property type="match status" value="1"/>
</dbReference>
<dbReference type="InterPro" id="IPR013078">
    <property type="entry name" value="His_Pase_superF_clade-1"/>
</dbReference>
<gene>
    <name evidence="7" type="ORF">UT77_C0002G0114</name>
</gene>
<feature type="active site" description="Tele-phosphohistidine intermediate" evidence="5">
    <location>
        <position position="9"/>
    </location>
</feature>
<evidence type="ECO:0000256" key="3">
    <source>
        <dbReference type="ARBA" id="ARBA00023152"/>
    </source>
</evidence>
<evidence type="ECO:0000256" key="4">
    <source>
        <dbReference type="ARBA" id="ARBA00023235"/>
    </source>
</evidence>
<reference evidence="7 8" key="1">
    <citation type="journal article" date="2015" name="Nature">
        <title>rRNA introns, odd ribosomes, and small enigmatic genomes across a large radiation of phyla.</title>
        <authorList>
            <person name="Brown C.T."/>
            <person name="Hug L.A."/>
            <person name="Thomas B.C."/>
            <person name="Sharon I."/>
            <person name="Castelle C.J."/>
            <person name="Singh A."/>
            <person name="Wilkins M.J."/>
            <person name="Williams K.H."/>
            <person name="Banfield J.F."/>
        </authorList>
    </citation>
    <scope>NUCLEOTIDE SEQUENCE [LARGE SCALE GENOMIC DNA]</scope>
</reference>
<keyword evidence="3" id="KW-0324">Glycolysis</keyword>
<keyword evidence="4" id="KW-0413">Isomerase</keyword>
<dbReference type="GO" id="GO:0004619">
    <property type="term" value="F:phosphoglycerate mutase activity"/>
    <property type="evidence" value="ECO:0007669"/>
    <property type="project" value="UniProtKB-EC"/>
</dbReference>
<dbReference type="EC" id="5.4.2.11" evidence="2"/>
<feature type="binding site" evidence="6">
    <location>
        <begin position="111"/>
        <end position="112"/>
    </location>
    <ligand>
        <name>substrate</name>
    </ligand>
</feature>